<dbReference type="Proteomes" id="UP001501637">
    <property type="component" value="Unassembled WGS sequence"/>
</dbReference>
<protein>
    <submittedName>
        <fullName evidence="2">Uncharacterized protein</fullName>
    </submittedName>
</protein>
<feature type="compositionally biased region" description="Low complexity" evidence="1">
    <location>
        <begin position="75"/>
        <end position="88"/>
    </location>
</feature>
<sequence length="122" mass="13236">MTGTSGARPAARYQDRAGFDHVWRYMELITSIDPLKGTGPGTGERHGVGAPDPTRAAQPGVTERDRARRRRRCAPRGTAGAAARTPARFGAYEPGIPAHPFTSRDVTRDTRRRMNVAAAPLK</sequence>
<proteinExistence type="predicted"/>
<reference evidence="3" key="1">
    <citation type="journal article" date="2019" name="Int. J. Syst. Evol. Microbiol.">
        <title>The Global Catalogue of Microorganisms (GCM) 10K type strain sequencing project: providing services to taxonomists for standard genome sequencing and annotation.</title>
        <authorList>
            <consortium name="The Broad Institute Genomics Platform"/>
            <consortium name="The Broad Institute Genome Sequencing Center for Infectious Disease"/>
            <person name="Wu L."/>
            <person name="Ma J."/>
        </authorList>
    </citation>
    <scope>NUCLEOTIDE SEQUENCE [LARGE SCALE GENOMIC DNA]</scope>
    <source>
        <strain evidence="3">JCM 9092</strain>
    </source>
</reference>
<feature type="region of interest" description="Disordered" evidence="1">
    <location>
        <begin position="33"/>
        <end position="122"/>
    </location>
</feature>
<accession>A0ABP6MG02</accession>
<comment type="caution">
    <text evidence="2">The sequence shown here is derived from an EMBL/GenBank/DDBJ whole genome shotgun (WGS) entry which is preliminary data.</text>
</comment>
<evidence type="ECO:0000313" key="2">
    <source>
        <dbReference type="EMBL" id="GAA3105216.1"/>
    </source>
</evidence>
<gene>
    <name evidence="2" type="ORF">GCM10010449_30310</name>
</gene>
<keyword evidence="3" id="KW-1185">Reference proteome</keyword>
<dbReference type="EMBL" id="BAAAUG010000043">
    <property type="protein sequence ID" value="GAA3105216.1"/>
    <property type="molecule type" value="Genomic_DNA"/>
</dbReference>
<evidence type="ECO:0000256" key="1">
    <source>
        <dbReference type="SAM" id="MobiDB-lite"/>
    </source>
</evidence>
<organism evidence="2 3">
    <name type="scientific">Streptomyces rectiviolaceus</name>
    <dbReference type="NCBI Taxonomy" id="332591"/>
    <lineage>
        <taxon>Bacteria</taxon>
        <taxon>Bacillati</taxon>
        <taxon>Actinomycetota</taxon>
        <taxon>Actinomycetes</taxon>
        <taxon>Kitasatosporales</taxon>
        <taxon>Streptomycetaceae</taxon>
        <taxon>Streptomyces</taxon>
    </lineage>
</organism>
<name>A0ABP6MG02_9ACTN</name>
<evidence type="ECO:0000313" key="3">
    <source>
        <dbReference type="Proteomes" id="UP001501637"/>
    </source>
</evidence>